<sequence>EVVIKVTNKQKKQKLPDWVHSNLKSYVYRFDLENKVWEIDKSYDYL</sequence>
<organism evidence="1 2">
    <name type="scientific">Gigaspora margarita</name>
    <dbReference type="NCBI Taxonomy" id="4874"/>
    <lineage>
        <taxon>Eukaryota</taxon>
        <taxon>Fungi</taxon>
        <taxon>Fungi incertae sedis</taxon>
        <taxon>Mucoromycota</taxon>
        <taxon>Glomeromycotina</taxon>
        <taxon>Glomeromycetes</taxon>
        <taxon>Diversisporales</taxon>
        <taxon>Gigasporaceae</taxon>
        <taxon>Gigaspora</taxon>
    </lineage>
</organism>
<evidence type="ECO:0000313" key="2">
    <source>
        <dbReference type="Proteomes" id="UP000789901"/>
    </source>
</evidence>
<accession>A0ABN7X7G2</accession>
<reference evidence="1 2" key="1">
    <citation type="submission" date="2021-06" db="EMBL/GenBank/DDBJ databases">
        <authorList>
            <person name="Kallberg Y."/>
            <person name="Tangrot J."/>
            <person name="Rosling A."/>
        </authorList>
    </citation>
    <scope>NUCLEOTIDE SEQUENCE [LARGE SCALE GENOMIC DNA]</scope>
    <source>
        <strain evidence="1 2">120-4 pot B 10/14</strain>
    </source>
</reference>
<feature type="non-terminal residue" evidence="1">
    <location>
        <position position="1"/>
    </location>
</feature>
<gene>
    <name evidence="1" type="ORF">GMARGA_LOCUS39541</name>
</gene>
<keyword evidence="2" id="KW-1185">Reference proteome</keyword>
<dbReference type="EMBL" id="CAJVQB010094932">
    <property type="protein sequence ID" value="CAG8849132.1"/>
    <property type="molecule type" value="Genomic_DNA"/>
</dbReference>
<dbReference type="Proteomes" id="UP000789901">
    <property type="component" value="Unassembled WGS sequence"/>
</dbReference>
<protein>
    <submittedName>
        <fullName evidence="1">35918_t:CDS:1</fullName>
    </submittedName>
</protein>
<proteinExistence type="predicted"/>
<name>A0ABN7X7G2_GIGMA</name>
<comment type="caution">
    <text evidence="1">The sequence shown here is derived from an EMBL/GenBank/DDBJ whole genome shotgun (WGS) entry which is preliminary data.</text>
</comment>
<evidence type="ECO:0000313" key="1">
    <source>
        <dbReference type="EMBL" id="CAG8849132.1"/>
    </source>
</evidence>